<dbReference type="GO" id="GO:0005524">
    <property type="term" value="F:ATP binding"/>
    <property type="evidence" value="ECO:0007669"/>
    <property type="project" value="InterPro"/>
</dbReference>
<dbReference type="SUPFAM" id="SSF52540">
    <property type="entry name" value="P-loop containing nucleoside triphosphate hydrolases"/>
    <property type="match status" value="1"/>
</dbReference>
<dbReference type="SMART" id="SM00382">
    <property type="entry name" value="AAA"/>
    <property type="match status" value="1"/>
</dbReference>
<dbReference type="Pfam" id="PF07728">
    <property type="entry name" value="AAA_5"/>
    <property type="match status" value="1"/>
</dbReference>
<dbReference type="Gene3D" id="3.40.50.300">
    <property type="entry name" value="P-loop containing nucleotide triphosphate hydrolases"/>
    <property type="match status" value="1"/>
</dbReference>
<evidence type="ECO:0000259" key="1">
    <source>
        <dbReference type="SMART" id="SM00382"/>
    </source>
</evidence>
<dbReference type="InterPro" id="IPR011704">
    <property type="entry name" value="ATPase_dyneun-rel_AAA"/>
</dbReference>
<dbReference type="EMBL" id="FOZS01000006">
    <property type="protein sequence ID" value="SFT04505.1"/>
    <property type="molecule type" value="Genomic_DNA"/>
</dbReference>
<evidence type="ECO:0000313" key="3">
    <source>
        <dbReference type="Proteomes" id="UP000199199"/>
    </source>
</evidence>
<name>A0A1I6USS8_9EURY</name>
<dbReference type="PANTHER" id="PTHR37291">
    <property type="entry name" value="5-METHYLCYTOSINE-SPECIFIC RESTRICTION ENZYME B"/>
    <property type="match status" value="1"/>
</dbReference>
<sequence length="1239" mass="141137">MAIFMARGYKDPFHRHVSQSLGNCFSEQRREELQSAVRAHSEDGQMDFDSDRLLNLLEKETVTAWGAKEKDFDLFRQISPGDSFLMRTGKPAIVQYVQQIDYTLGGEAPRDLRAELSETIWGSDDYEYLWFSETPITEIELRQEEFESIIREAYEDFNFDDWFPSQSTNATRIDEEVLADLGGERTFLDRLEEYNGEDLQPGASHHFLFYEAHDAAGLTDDHFFEFKQTAVEHWSEVQDAENDGRAAVLDDEGCILGVGRVGNIEGELRDGSRYKKVNLIDWQPVSADSVTELLRDLGISSPQPLIDQSRPHLDPITLLPEDKFEAILKRVSEEQSTDLHTYWELTKTKREIADEFLEERTREELEHLLDPSHFFSQQRRMYQSDLDQIFDSNSASEIAETIETAIENDAPGQVTEVNGFGWAKATELLAAVEPDTYSILNERSETAMSVLGYEAPDSSTASPEEYQNFVEDVEEAVSGFGLRETAEDICTHELPDWATDLEVADFVFNAHYKGEYDLEEETTECPVTTEEAPYYWVNQKNNPAEIEEEYLRAPADENPNHDIGKLGTGDIVFNHVSGDIIGYSEVTESPQIETVDGEEYCHAEVSLTRFNDPLRLADVFSYLIHDDIQTETYYPLYDEGINQGYLFNLSQAAGEYLLEEAGVKSFETHPALDHHQKNSNVSVWRFSVTASDWLTILRRGAMHLWDANRDDGRFREQWRETSPGDLVLFHLKEEEDKVGDGVTVSDYGIFGVGIVDKKDTKSDRWWYDEDEALKYPYLIRFDEMYVTSDVEELDLETPVFALEDDEIISEFEPLIAGLLQWSDVSELAEESMGRDIPLQSGSYANLTATLNGVESFTSSVIQRLAPHLSEVSPPESFPGMLPLSEDEPDDAKKLANQLERNGQLVLYGPPGTGKTYTATRFARWWIHQQNNRPSDQRFQTVTFHPSYSYEDFMEGLTANATDENLVEYEYEDGTFKEVVKQARNGYLEAADRDSAPRYVLLIDEINRGNLSQIFGEAITQLEMDKRLDQDESVTVRWAHTGDPIDLPPNLYIIGTMNTADQSIAQVDAALRRRFAFVGCPPDYSVFVDEYEFDSETAIGSLANDVITSGREGVDAAEDHYPLLALSIRALKAINENILSSRDLNKGKQIGHSYLLDIKSTDDLVAAWQFDILPLLEEYYFGDFDRLRREVFEINVETSSETVIDSNLFELNEHKIADLEVDDLETTLGQFVDSHEFNEQ</sequence>
<reference evidence="3" key="1">
    <citation type="submission" date="2016-10" db="EMBL/GenBank/DDBJ databases">
        <authorList>
            <person name="Varghese N."/>
            <person name="Submissions S."/>
        </authorList>
    </citation>
    <scope>NUCLEOTIDE SEQUENCE [LARGE SCALE GENOMIC DNA]</scope>
    <source>
        <strain evidence="3">DSM 22427</strain>
    </source>
</reference>
<organism evidence="2 3">
    <name type="scientific">Halostagnicola kamekurae</name>
    <dbReference type="NCBI Taxonomy" id="619731"/>
    <lineage>
        <taxon>Archaea</taxon>
        <taxon>Methanobacteriati</taxon>
        <taxon>Methanobacteriota</taxon>
        <taxon>Stenosarchaea group</taxon>
        <taxon>Halobacteria</taxon>
        <taxon>Halobacteriales</taxon>
        <taxon>Natrialbaceae</taxon>
        <taxon>Halostagnicola</taxon>
    </lineage>
</organism>
<evidence type="ECO:0000313" key="2">
    <source>
        <dbReference type="EMBL" id="SFT04505.1"/>
    </source>
</evidence>
<dbReference type="InterPro" id="IPR052934">
    <property type="entry name" value="Methyl-DNA_Rec/Restrict_Enz"/>
</dbReference>
<feature type="domain" description="AAA+ ATPase" evidence="1">
    <location>
        <begin position="900"/>
        <end position="1080"/>
    </location>
</feature>
<gene>
    <name evidence="2" type="ORF">SAMN04488556_4063</name>
</gene>
<dbReference type="GO" id="GO:0016887">
    <property type="term" value="F:ATP hydrolysis activity"/>
    <property type="evidence" value="ECO:0007669"/>
    <property type="project" value="InterPro"/>
</dbReference>
<keyword evidence="3" id="KW-1185">Reference proteome</keyword>
<protein>
    <submittedName>
        <fullName evidence="2">AAA domain (Dynein-related subfamily)</fullName>
    </submittedName>
</protein>
<dbReference type="PANTHER" id="PTHR37291:SF1">
    <property type="entry name" value="TYPE IV METHYL-DIRECTED RESTRICTION ENZYME ECOKMCRB SUBUNIT"/>
    <property type="match status" value="1"/>
</dbReference>
<dbReference type="CDD" id="cd00009">
    <property type="entry name" value="AAA"/>
    <property type="match status" value="1"/>
</dbReference>
<dbReference type="Proteomes" id="UP000199199">
    <property type="component" value="Unassembled WGS sequence"/>
</dbReference>
<dbReference type="InterPro" id="IPR027417">
    <property type="entry name" value="P-loop_NTPase"/>
</dbReference>
<accession>A0A1I6USS8</accession>
<proteinExistence type="predicted"/>
<dbReference type="InterPro" id="IPR003593">
    <property type="entry name" value="AAA+_ATPase"/>
</dbReference>
<dbReference type="AlphaFoldDB" id="A0A1I6USS8"/>